<dbReference type="Gene3D" id="1.10.357.10">
    <property type="entry name" value="Tetracycline Repressor, domain 2"/>
    <property type="match status" value="1"/>
</dbReference>
<name>A0ABR4T3W5_9ACTN</name>
<dbReference type="EMBL" id="JJMG01000117">
    <property type="protein sequence ID" value="KEG41651.1"/>
    <property type="molecule type" value="Genomic_DNA"/>
</dbReference>
<protein>
    <submittedName>
        <fullName evidence="7">TetR family transcriptional regulator</fullName>
    </submittedName>
</protein>
<dbReference type="Proteomes" id="UP000027632">
    <property type="component" value="Unassembled WGS sequence"/>
</dbReference>
<feature type="compositionally biased region" description="Pro residues" evidence="5">
    <location>
        <begin position="1"/>
        <end position="14"/>
    </location>
</feature>
<dbReference type="InterPro" id="IPR050109">
    <property type="entry name" value="HTH-type_TetR-like_transc_reg"/>
</dbReference>
<dbReference type="SUPFAM" id="SSF46689">
    <property type="entry name" value="Homeodomain-like"/>
    <property type="match status" value="1"/>
</dbReference>
<comment type="caution">
    <text evidence="7">The sequence shown here is derived from an EMBL/GenBank/DDBJ whole genome shotgun (WGS) entry which is preliminary data.</text>
</comment>
<evidence type="ECO:0000259" key="6">
    <source>
        <dbReference type="PROSITE" id="PS50977"/>
    </source>
</evidence>
<dbReference type="InterPro" id="IPR001647">
    <property type="entry name" value="HTH_TetR"/>
</dbReference>
<dbReference type="PANTHER" id="PTHR30055">
    <property type="entry name" value="HTH-TYPE TRANSCRIPTIONAL REGULATOR RUTR"/>
    <property type="match status" value="1"/>
</dbReference>
<dbReference type="GeneID" id="97451066"/>
<evidence type="ECO:0000256" key="2">
    <source>
        <dbReference type="ARBA" id="ARBA00023125"/>
    </source>
</evidence>
<keyword evidence="2 4" id="KW-0238">DNA-binding</keyword>
<keyword evidence="8" id="KW-1185">Reference proteome</keyword>
<dbReference type="PANTHER" id="PTHR30055:SF238">
    <property type="entry name" value="MYCOFACTOCIN BIOSYNTHESIS TRANSCRIPTIONAL REGULATOR MFTR-RELATED"/>
    <property type="match status" value="1"/>
</dbReference>
<dbReference type="PRINTS" id="PR00455">
    <property type="entry name" value="HTHTETR"/>
</dbReference>
<feature type="region of interest" description="Disordered" evidence="5">
    <location>
        <begin position="1"/>
        <end position="24"/>
    </location>
</feature>
<accession>A0ABR4T3W5</accession>
<dbReference type="PROSITE" id="PS50977">
    <property type="entry name" value="HTH_TETR_2"/>
    <property type="match status" value="1"/>
</dbReference>
<organism evidence="7 8">
    <name type="scientific">Streptomyces griseorubens</name>
    <dbReference type="NCBI Taxonomy" id="66897"/>
    <lineage>
        <taxon>Bacteria</taxon>
        <taxon>Bacillati</taxon>
        <taxon>Actinomycetota</taxon>
        <taxon>Actinomycetes</taxon>
        <taxon>Kitasatosporales</taxon>
        <taxon>Streptomycetaceae</taxon>
        <taxon>Streptomyces</taxon>
        <taxon>Streptomyces althioticus group</taxon>
    </lineage>
</organism>
<evidence type="ECO:0000313" key="7">
    <source>
        <dbReference type="EMBL" id="KEG41651.1"/>
    </source>
</evidence>
<feature type="DNA-binding region" description="H-T-H motif" evidence="4">
    <location>
        <begin position="51"/>
        <end position="70"/>
    </location>
</feature>
<dbReference type="RefSeq" id="WP_037640088.1">
    <property type="nucleotide sequence ID" value="NZ_KL503830.1"/>
</dbReference>
<dbReference type="Pfam" id="PF00440">
    <property type="entry name" value="TetR_N"/>
    <property type="match status" value="1"/>
</dbReference>
<proteinExistence type="predicted"/>
<gene>
    <name evidence="7" type="ORF">DJ64_02030</name>
</gene>
<evidence type="ECO:0000256" key="1">
    <source>
        <dbReference type="ARBA" id="ARBA00023015"/>
    </source>
</evidence>
<evidence type="ECO:0000256" key="4">
    <source>
        <dbReference type="PROSITE-ProRule" id="PRU00335"/>
    </source>
</evidence>
<keyword evidence="3" id="KW-0804">Transcription</keyword>
<evidence type="ECO:0000256" key="3">
    <source>
        <dbReference type="ARBA" id="ARBA00023163"/>
    </source>
</evidence>
<keyword evidence="1" id="KW-0805">Transcription regulation</keyword>
<evidence type="ECO:0000256" key="5">
    <source>
        <dbReference type="SAM" id="MobiDB-lite"/>
    </source>
</evidence>
<dbReference type="InterPro" id="IPR009057">
    <property type="entry name" value="Homeodomain-like_sf"/>
</dbReference>
<feature type="domain" description="HTH tetR-type" evidence="6">
    <location>
        <begin position="28"/>
        <end position="88"/>
    </location>
</feature>
<sequence length="237" mass="25193">MSSTTPTPPPPFPEDPAADGSLTERRKARTRLHIARTAAGLFVRDGLRATRAEDIAHAAGVAPRTFYRYFPTKEEAIGPLYALGARRWVDAVRAAPAGTPLPRVLEEAARHTLTPGLGVAEESWNWVRTLIRLAADNPALGRVWAEACRAAERDLADALARRLTDGPPPRPDTDVATRTRLCFAAAAASAAVRTAMENWAALDGPAEGPAGPAELAAANLSALRDFPWGAVAGPRGR</sequence>
<evidence type="ECO:0000313" key="8">
    <source>
        <dbReference type="Proteomes" id="UP000027632"/>
    </source>
</evidence>
<reference evidence="7 8" key="1">
    <citation type="submission" date="2014-04" db="EMBL/GenBank/DDBJ databases">
        <title>Draft genome sequence of the novel Streptomyces griseorubens JSD-1 playing a role in carbon and nitrogen cycle.</title>
        <authorList>
            <consortium name="Shanghai Jiao Tong University"/>
            <person name="Feng H."/>
            <person name="Sun Y."/>
            <person name="Zhi Y."/>
            <person name="Mao L."/>
            <person name="Luo Y."/>
            <person name="Wei X."/>
            <person name="Zhou P."/>
        </authorList>
    </citation>
    <scope>NUCLEOTIDE SEQUENCE [LARGE SCALE GENOMIC DNA]</scope>
    <source>
        <strain evidence="7 8">JSD-1</strain>
    </source>
</reference>